<dbReference type="Gene3D" id="4.10.365.10">
    <property type="entry name" value="p27"/>
    <property type="match status" value="1"/>
</dbReference>
<dbReference type="InterPro" id="IPR003175">
    <property type="entry name" value="CDI_dom"/>
</dbReference>
<comment type="catalytic activity">
    <reaction evidence="11">
        <text>tRNA(Tyr) + L-tyrosine + ATP = L-tyrosyl-tRNA(Tyr) + AMP + diphosphate + H(+)</text>
        <dbReference type="Rhea" id="RHEA:10220"/>
        <dbReference type="Rhea" id="RHEA-COMP:9706"/>
        <dbReference type="Rhea" id="RHEA-COMP:9707"/>
        <dbReference type="ChEBI" id="CHEBI:15378"/>
        <dbReference type="ChEBI" id="CHEBI:30616"/>
        <dbReference type="ChEBI" id="CHEBI:33019"/>
        <dbReference type="ChEBI" id="CHEBI:58315"/>
        <dbReference type="ChEBI" id="CHEBI:78442"/>
        <dbReference type="ChEBI" id="CHEBI:78536"/>
        <dbReference type="ChEBI" id="CHEBI:456215"/>
        <dbReference type="EC" id="6.1.1.1"/>
    </reaction>
</comment>
<evidence type="ECO:0000256" key="11">
    <source>
        <dbReference type="ARBA" id="ARBA00048248"/>
    </source>
</evidence>
<name>A0ABV0R5T7_9TELE</name>
<dbReference type="PROSITE" id="PS00178">
    <property type="entry name" value="AA_TRNA_LIGASE_I"/>
    <property type="match status" value="1"/>
</dbReference>
<dbReference type="PANTHER" id="PTHR11766">
    <property type="entry name" value="TYROSYL-TRNA SYNTHETASE"/>
    <property type="match status" value="1"/>
</dbReference>
<dbReference type="Pfam" id="PF00579">
    <property type="entry name" value="tRNA-synt_1b"/>
    <property type="match status" value="2"/>
</dbReference>
<accession>A0ABV0R5T7</accession>
<evidence type="ECO:0000313" key="15">
    <source>
        <dbReference type="EMBL" id="MEQ2203384.1"/>
    </source>
</evidence>
<proteinExistence type="inferred from homology"/>
<keyword evidence="9 12" id="KW-0030">Aminoacyl-tRNA synthetase</keyword>
<evidence type="ECO:0000313" key="16">
    <source>
        <dbReference type="Proteomes" id="UP001434883"/>
    </source>
</evidence>
<keyword evidence="4 12" id="KW-0436">Ligase</keyword>
<dbReference type="InterPro" id="IPR024088">
    <property type="entry name" value="Tyr-tRNA-ligase_bac-type"/>
</dbReference>
<evidence type="ECO:0000259" key="14">
    <source>
        <dbReference type="Pfam" id="PF02234"/>
    </source>
</evidence>
<comment type="similarity">
    <text evidence="1 12">Belongs to the class-I aminoacyl-tRNA synthetase family.</text>
</comment>
<evidence type="ECO:0000256" key="9">
    <source>
        <dbReference type="ARBA" id="ARBA00023146"/>
    </source>
</evidence>
<dbReference type="InterPro" id="IPR002305">
    <property type="entry name" value="aa-tRNA-synth_Ic"/>
</dbReference>
<dbReference type="Pfam" id="PF02234">
    <property type="entry name" value="CDI"/>
    <property type="match status" value="1"/>
</dbReference>
<evidence type="ECO:0000256" key="5">
    <source>
        <dbReference type="ARBA" id="ARBA00022741"/>
    </source>
</evidence>
<reference evidence="15 16" key="1">
    <citation type="submission" date="2021-06" db="EMBL/GenBank/DDBJ databases">
        <authorList>
            <person name="Palmer J.M."/>
        </authorList>
    </citation>
    <scope>NUCLEOTIDE SEQUENCE [LARGE SCALE GENOMIC DNA]</scope>
    <source>
        <strain evidence="15 16">XC_2019</strain>
        <tissue evidence="15">Muscle</tissue>
    </source>
</reference>
<sequence length="529" mass="59384">MLRMRGCVSRHASCSRLKRARIFLTLGSKFHCSAPASSELLFSLHKRGVLKDSFPEKAAQDQLPRLLQSVPQTVYCGFDPTADSLHVGNLVAIIGLLHFRSAGHHVLALLGGATVQIGDPSGKTIERERLSANVVEENTRGIRESIQRIFTNHEVLFHDSSTPLGTVNVLNNRSWYKSWGVVDFLSETGRYFRMGTMLSRHSVQSRLRSADGMSLTEFTYQLFCKGKLKYIVWIFCRYLKLFTFLPLAEVERLMEQHRENPSKRLAHKRLAAEVTKLVHGKEGLESAKRSELVSELFREAPFRELFLEPGTTVIDACRKVRAIPDGPRGDEFFLMKTGRSWLLEDSAFLGGKMSDVRLSNGSPTLERTEPRVSEPPKPSACRSLFGSVDHEELKRDLKGHMRELQEAAAAKWGFDFASDKPLSNARLTWELVDSAKIPDFYVRPPRREKGVGSGNNNVDLNGNHSCVLVVPSEDQSISDVQTECTEQCAGLRKRPCHGTTFASNDMFFSQIPRRVTDRLSAYNVGISVS</sequence>
<evidence type="ECO:0000256" key="1">
    <source>
        <dbReference type="ARBA" id="ARBA00005594"/>
    </source>
</evidence>
<keyword evidence="7 12" id="KW-0648">Protein biosynthesis</keyword>
<evidence type="ECO:0000256" key="12">
    <source>
        <dbReference type="RuleBase" id="RU363036"/>
    </source>
</evidence>
<dbReference type="Proteomes" id="UP001434883">
    <property type="component" value="Unassembled WGS sequence"/>
</dbReference>
<organism evidence="15 16">
    <name type="scientific">Xenoophorus captivus</name>
    <dbReference type="NCBI Taxonomy" id="1517983"/>
    <lineage>
        <taxon>Eukaryota</taxon>
        <taxon>Metazoa</taxon>
        <taxon>Chordata</taxon>
        <taxon>Craniata</taxon>
        <taxon>Vertebrata</taxon>
        <taxon>Euteleostomi</taxon>
        <taxon>Actinopterygii</taxon>
        <taxon>Neopterygii</taxon>
        <taxon>Teleostei</taxon>
        <taxon>Neoteleostei</taxon>
        <taxon>Acanthomorphata</taxon>
        <taxon>Ovalentaria</taxon>
        <taxon>Atherinomorphae</taxon>
        <taxon>Cyprinodontiformes</taxon>
        <taxon>Goodeidae</taxon>
        <taxon>Xenoophorus</taxon>
    </lineage>
</organism>
<dbReference type="EMBL" id="JAHRIN010034461">
    <property type="protein sequence ID" value="MEQ2203384.1"/>
    <property type="molecule type" value="Genomic_DNA"/>
</dbReference>
<dbReference type="NCBIfam" id="TIGR00234">
    <property type="entry name" value="tyrS"/>
    <property type="match status" value="1"/>
</dbReference>
<gene>
    <name evidence="15" type="ORF">XENOCAPTIV_029425</name>
</gene>
<keyword evidence="8" id="KW-0649">Protein kinase inhibitor</keyword>
<keyword evidence="6 12" id="KW-0067">ATP-binding</keyword>
<comment type="similarity">
    <text evidence="2">Belongs to the CDI family.</text>
</comment>
<dbReference type="InterPro" id="IPR044898">
    <property type="entry name" value="CDI_dom_sf"/>
</dbReference>
<dbReference type="EC" id="6.1.1.1" evidence="3"/>
<evidence type="ECO:0000256" key="13">
    <source>
        <dbReference type="SAM" id="MobiDB-lite"/>
    </source>
</evidence>
<protein>
    <recommendedName>
        <fullName evidence="3">tyrosine--tRNA ligase</fullName>
        <ecNumber evidence="3">6.1.1.1</ecNumber>
    </recommendedName>
    <alternativeName>
        <fullName evidence="10">Tyrosyl-tRNA synthetase</fullName>
    </alternativeName>
</protein>
<dbReference type="Gene3D" id="1.10.240.10">
    <property type="entry name" value="Tyrosyl-Transfer RNA Synthetase"/>
    <property type="match status" value="1"/>
</dbReference>
<dbReference type="SUPFAM" id="SSF52374">
    <property type="entry name" value="Nucleotidylyl transferase"/>
    <property type="match status" value="2"/>
</dbReference>
<evidence type="ECO:0000256" key="6">
    <source>
        <dbReference type="ARBA" id="ARBA00022840"/>
    </source>
</evidence>
<dbReference type="InterPro" id="IPR014729">
    <property type="entry name" value="Rossmann-like_a/b/a_fold"/>
</dbReference>
<dbReference type="Gene3D" id="3.40.50.620">
    <property type="entry name" value="HUPs"/>
    <property type="match status" value="1"/>
</dbReference>
<dbReference type="InterPro" id="IPR001412">
    <property type="entry name" value="aa-tRNA-synth_I_CS"/>
</dbReference>
<feature type="region of interest" description="Disordered" evidence="13">
    <location>
        <begin position="359"/>
        <end position="380"/>
    </location>
</feature>
<keyword evidence="5 12" id="KW-0547">Nucleotide-binding</keyword>
<evidence type="ECO:0000256" key="10">
    <source>
        <dbReference type="ARBA" id="ARBA00033323"/>
    </source>
</evidence>
<evidence type="ECO:0000256" key="8">
    <source>
        <dbReference type="ARBA" id="ARBA00023013"/>
    </source>
</evidence>
<keyword evidence="16" id="KW-1185">Reference proteome</keyword>
<evidence type="ECO:0000256" key="7">
    <source>
        <dbReference type="ARBA" id="ARBA00022917"/>
    </source>
</evidence>
<feature type="domain" description="Cyclin-dependent kinase inhibitor" evidence="14">
    <location>
        <begin position="383"/>
        <end position="432"/>
    </location>
</feature>
<dbReference type="PANTHER" id="PTHR11766:SF0">
    <property type="entry name" value="TYROSINE--TRNA LIGASE, MITOCHONDRIAL"/>
    <property type="match status" value="1"/>
</dbReference>
<evidence type="ECO:0000256" key="2">
    <source>
        <dbReference type="ARBA" id="ARBA00006726"/>
    </source>
</evidence>
<dbReference type="InterPro" id="IPR002307">
    <property type="entry name" value="Tyr-tRNA-ligase"/>
</dbReference>
<evidence type="ECO:0000256" key="4">
    <source>
        <dbReference type="ARBA" id="ARBA00022598"/>
    </source>
</evidence>
<comment type="caution">
    <text evidence="15">The sequence shown here is derived from an EMBL/GenBank/DDBJ whole genome shotgun (WGS) entry which is preliminary data.</text>
</comment>
<evidence type="ECO:0000256" key="3">
    <source>
        <dbReference type="ARBA" id="ARBA00013160"/>
    </source>
</evidence>